<organism evidence="2 3">
    <name type="scientific">Oopsacas minuta</name>
    <dbReference type="NCBI Taxonomy" id="111878"/>
    <lineage>
        <taxon>Eukaryota</taxon>
        <taxon>Metazoa</taxon>
        <taxon>Porifera</taxon>
        <taxon>Hexactinellida</taxon>
        <taxon>Hexasterophora</taxon>
        <taxon>Lyssacinosida</taxon>
        <taxon>Leucopsacidae</taxon>
        <taxon>Oopsacas</taxon>
    </lineage>
</organism>
<protein>
    <recommendedName>
        <fullName evidence="1">Complex 1 LYR protein domain-containing protein</fullName>
    </recommendedName>
</protein>
<dbReference type="Pfam" id="PF05347">
    <property type="entry name" value="Complex1_LYR"/>
    <property type="match status" value="1"/>
</dbReference>
<evidence type="ECO:0000313" key="2">
    <source>
        <dbReference type="EMBL" id="KAI6650430.1"/>
    </source>
</evidence>
<evidence type="ECO:0000259" key="1">
    <source>
        <dbReference type="Pfam" id="PF05347"/>
    </source>
</evidence>
<comment type="caution">
    <text evidence="2">The sequence shown here is derived from an EMBL/GenBank/DDBJ whole genome shotgun (WGS) entry which is preliminary data.</text>
</comment>
<dbReference type="AlphaFoldDB" id="A0AAV7JND7"/>
<proteinExistence type="predicted"/>
<dbReference type="InterPro" id="IPR008011">
    <property type="entry name" value="Complex1_LYR_dom"/>
</dbReference>
<evidence type="ECO:0000313" key="3">
    <source>
        <dbReference type="Proteomes" id="UP001165289"/>
    </source>
</evidence>
<name>A0AAV7JND7_9METZ</name>
<dbReference type="Proteomes" id="UP001165289">
    <property type="component" value="Unassembled WGS sequence"/>
</dbReference>
<feature type="domain" description="Complex 1 LYR protein" evidence="1">
    <location>
        <begin position="13"/>
        <end position="66"/>
    </location>
</feature>
<accession>A0AAV7JND7</accession>
<gene>
    <name evidence="2" type="ORF">LOD99_5867</name>
</gene>
<reference evidence="2 3" key="1">
    <citation type="journal article" date="2023" name="BMC Biol.">
        <title>The compact genome of the sponge Oopsacas minuta (Hexactinellida) is lacking key metazoan core genes.</title>
        <authorList>
            <person name="Santini S."/>
            <person name="Schenkelaars Q."/>
            <person name="Jourda C."/>
            <person name="Duchesne M."/>
            <person name="Belahbib H."/>
            <person name="Rocher C."/>
            <person name="Selva M."/>
            <person name="Riesgo A."/>
            <person name="Vervoort M."/>
            <person name="Leys S.P."/>
            <person name="Kodjabachian L."/>
            <person name="Le Bivic A."/>
            <person name="Borchiellini C."/>
            <person name="Claverie J.M."/>
            <person name="Renard E."/>
        </authorList>
    </citation>
    <scope>NUCLEOTIDE SEQUENCE [LARGE SCALE GENOMIC DNA]</scope>
    <source>
        <strain evidence="2">SPO-2</strain>
    </source>
</reference>
<keyword evidence="3" id="KW-1185">Reference proteome</keyword>
<sequence length="112" mass="13452">MTNENIPMNTTRREVLNIYRTILRRSQTYPMEKIRRKICFNIRDAIEFYKPITDPIKIKELIKYGQLFDKILRNIASLPTEHLKFLTDSSYGPELFNKGITDLREWENNIDK</sequence>
<dbReference type="EMBL" id="JAKMXF010000311">
    <property type="protein sequence ID" value="KAI6650430.1"/>
    <property type="molecule type" value="Genomic_DNA"/>
</dbReference>